<evidence type="ECO:0000313" key="4">
    <source>
        <dbReference type="Proteomes" id="UP000298663"/>
    </source>
</evidence>
<protein>
    <recommendedName>
        <fullName evidence="5">Transmembrane protein</fullName>
    </recommendedName>
</protein>
<accession>A0A4U5NUY6</accession>
<dbReference type="EMBL" id="AZBU02000003">
    <property type="protein sequence ID" value="TKR86993.1"/>
    <property type="molecule type" value="Genomic_DNA"/>
</dbReference>
<evidence type="ECO:0000256" key="1">
    <source>
        <dbReference type="SAM" id="Phobius"/>
    </source>
</evidence>
<feature type="transmembrane region" description="Helical" evidence="1">
    <location>
        <begin position="99"/>
        <end position="127"/>
    </location>
</feature>
<keyword evidence="1" id="KW-0812">Transmembrane</keyword>
<organism evidence="3 4">
    <name type="scientific">Steinernema carpocapsae</name>
    <name type="common">Entomopathogenic nematode</name>
    <dbReference type="NCBI Taxonomy" id="34508"/>
    <lineage>
        <taxon>Eukaryota</taxon>
        <taxon>Metazoa</taxon>
        <taxon>Ecdysozoa</taxon>
        <taxon>Nematoda</taxon>
        <taxon>Chromadorea</taxon>
        <taxon>Rhabditida</taxon>
        <taxon>Tylenchina</taxon>
        <taxon>Panagrolaimomorpha</taxon>
        <taxon>Strongyloidoidea</taxon>
        <taxon>Steinernematidae</taxon>
        <taxon>Steinernema</taxon>
    </lineage>
</organism>
<keyword evidence="1" id="KW-1133">Transmembrane helix</keyword>
<keyword evidence="2" id="KW-0732">Signal</keyword>
<name>A0A4U5NUY6_STECR</name>
<evidence type="ECO:0000313" key="3">
    <source>
        <dbReference type="EMBL" id="TKR86993.1"/>
    </source>
</evidence>
<proteinExistence type="predicted"/>
<keyword evidence="1" id="KW-0472">Membrane</keyword>
<reference evidence="3 4" key="2">
    <citation type="journal article" date="2019" name="G3 (Bethesda)">
        <title>Hybrid Assembly of the Genome of the Entomopathogenic Nematode Steinernema carpocapsae Identifies the X-Chromosome.</title>
        <authorList>
            <person name="Serra L."/>
            <person name="Macchietto M."/>
            <person name="Macias-Munoz A."/>
            <person name="McGill C.J."/>
            <person name="Rodriguez I.M."/>
            <person name="Rodriguez B."/>
            <person name="Murad R."/>
            <person name="Mortazavi A."/>
        </authorList>
    </citation>
    <scope>NUCLEOTIDE SEQUENCE [LARGE SCALE GENOMIC DNA]</scope>
    <source>
        <strain evidence="3 4">ALL</strain>
    </source>
</reference>
<dbReference type="Proteomes" id="UP000298663">
    <property type="component" value="Unassembled WGS sequence"/>
</dbReference>
<feature type="chain" id="PRO_5020864707" description="Transmembrane protein" evidence="2">
    <location>
        <begin position="17"/>
        <end position="128"/>
    </location>
</feature>
<feature type="signal peptide" evidence="2">
    <location>
        <begin position="1"/>
        <end position="16"/>
    </location>
</feature>
<dbReference type="AlphaFoldDB" id="A0A4U5NUY6"/>
<comment type="caution">
    <text evidence="3">The sequence shown here is derived from an EMBL/GenBank/DDBJ whole genome shotgun (WGS) entry which is preliminary data.</text>
</comment>
<sequence>MNLFWFFPLFVAFAFAKTQKSRDGDKSEVVAQQPSFIFAKLMQPMVAAEIEEFEEGATVEDDGFGFPVLAILDSENEDSATSQTRFKRKSSAPKKVVKVAIWLIILIVVGCLLFLCCCVGGILYCIFK</sequence>
<gene>
    <name evidence="3" type="ORF">L596_011477</name>
</gene>
<reference evidence="3 4" key="1">
    <citation type="journal article" date="2015" name="Genome Biol.">
        <title>Comparative genomics of Steinernema reveals deeply conserved gene regulatory networks.</title>
        <authorList>
            <person name="Dillman A.R."/>
            <person name="Macchietto M."/>
            <person name="Porter C.F."/>
            <person name="Rogers A."/>
            <person name="Williams B."/>
            <person name="Antoshechkin I."/>
            <person name="Lee M.M."/>
            <person name="Goodwin Z."/>
            <person name="Lu X."/>
            <person name="Lewis E.E."/>
            <person name="Goodrich-Blair H."/>
            <person name="Stock S.P."/>
            <person name="Adams B.J."/>
            <person name="Sternberg P.W."/>
            <person name="Mortazavi A."/>
        </authorList>
    </citation>
    <scope>NUCLEOTIDE SEQUENCE [LARGE SCALE GENOMIC DNA]</scope>
    <source>
        <strain evidence="3 4">ALL</strain>
    </source>
</reference>
<evidence type="ECO:0008006" key="5">
    <source>
        <dbReference type="Google" id="ProtNLM"/>
    </source>
</evidence>
<evidence type="ECO:0000256" key="2">
    <source>
        <dbReference type="SAM" id="SignalP"/>
    </source>
</evidence>
<keyword evidence="4" id="KW-1185">Reference proteome</keyword>